<gene>
    <name evidence="2" type="ORF">EAH_00049880</name>
</gene>
<dbReference type="EMBL" id="HG673617">
    <property type="protein sequence ID" value="CDI84193.1"/>
    <property type="molecule type" value="Genomic_DNA"/>
</dbReference>
<evidence type="ECO:0000256" key="1">
    <source>
        <dbReference type="SAM" id="MobiDB-lite"/>
    </source>
</evidence>
<name>U6GY79_EIMAC</name>
<proteinExistence type="predicted"/>
<dbReference type="Proteomes" id="UP000018050">
    <property type="component" value="Unassembled WGS sequence"/>
</dbReference>
<dbReference type="OrthoDB" id="348242at2759"/>
<dbReference type="AlphaFoldDB" id="U6GY79"/>
<evidence type="ECO:0000313" key="3">
    <source>
        <dbReference type="Proteomes" id="UP000018050"/>
    </source>
</evidence>
<accession>U6GY79</accession>
<reference evidence="2" key="1">
    <citation type="submission" date="2013-10" db="EMBL/GenBank/DDBJ databases">
        <title>Genomic analysis of the causative agents of coccidiosis in chickens.</title>
        <authorList>
            <person name="Reid A.J."/>
            <person name="Blake D."/>
            <person name="Billington K."/>
            <person name="Browne H."/>
            <person name="Dunn M."/>
            <person name="Hung S."/>
            <person name="Kawahara F."/>
            <person name="Miranda-Saavedra D."/>
            <person name="Mourier T."/>
            <person name="Nagra H."/>
            <person name="Otto T.D."/>
            <person name="Rawlings N."/>
            <person name="Sanchez A."/>
            <person name="Sanders M."/>
            <person name="Subramaniam C."/>
            <person name="Tay Y."/>
            <person name="Dear P."/>
            <person name="Doerig C."/>
            <person name="Gruber A."/>
            <person name="Parkinson J."/>
            <person name="Shirley M."/>
            <person name="Wan K.L."/>
            <person name="Berriman M."/>
            <person name="Tomley F."/>
            <person name="Pain A."/>
        </authorList>
    </citation>
    <scope>NUCLEOTIDE SEQUENCE</scope>
    <source>
        <strain evidence="2">Houghton</strain>
    </source>
</reference>
<dbReference type="GeneID" id="25273058"/>
<sequence>MSAQNSSEEKAVQTGEDTNAPAASASPQPPVDPSEIILKEYEPVPDGPTSLTGNPVFDFLNRFLDELYFGKEEVERQRAEAEAAKAAAKAAAAAARSAAKEHPSYQQQPFAGAPPRCEGSTDYRAFLRGLCFFPAAGQQQTAAPPLPAATHEEPFASFDPFSREILNQFAADEAEVYLPYMHFHKFPPTGPVAASCCTGSSSKDQCCSSSK</sequence>
<keyword evidence="3" id="KW-1185">Reference proteome</keyword>
<feature type="region of interest" description="Disordered" evidence="1">
    <location>
        <begin position="1"/>
        <end position="50"/>
    </location>
</feature>
<dbReference type="RefSeq" id="XP_013246777.1">
    <property type="nucleotide sequence ID" value="XM_013391323.1"/>
</dbReference>
<evidence type="ECO:0000313" key="2">
    <source>
        <dbReference type="EMBL" id="CDI84193.1"/>
    </source>
</evidence>
<protein>
    <submittedName>
        <fullName evidence="2">Uncharacterized protein</fullName>
    </submittedName>
</protein>
<organism evidence="2 3">
    <name type="scientific">Eimeria acervulina</name>
    <name type="common">Coccidian parasite</name>
    <dbReference type="NCBI Taxonomy" id="5801"/>
    <lineage>
        <taxon>Eukaryota</taxon>
        <taxon>Sar</taxon>
        <taxon>Alveolata</taxon>
        <taxon>Apicomplexa</taxon>
        <taxon>Conoidasida</taxon>
        <taxon>Coccidia</taxon>
        <taxon>Eucoccidiorida</taxon>
        <taxon>Eimeriorina</taxon>
        <taxon>Eimeriidae</taxon>
        <taxon>Eimeria</taxon>
    </lineage>
</organism>
<dbReference type="VEuPathDB" id="ToxoDB:EAH_00049880"/>
<reference evidence="2" key="2">
    <citation type="submission" date="2013-10" db="EMBL/GenBank/DDBJ databases">
        <authorList>
            <person name="Aslett M."/>
        </authorList>
    </citation>
    <scope>NUCLEOTIDE SEQUENCE</scope>
    <source>
        <strain evidence="2">Houghton</strain>
    </source>
</reference>